<dbReference type="HOGENOM" id="CLU_1584700_0_0_11"/>
<dbReference type="BioCyc" id="MTUB1310114:G13A2-1622-MONOMER"/>
<feature type="region of interest" description="Disordered" evidence="1">
    <location>
        <begin position="20"/>
        <end position="46"/>
    </location>
</feature>
<evidence type="ECO:0000313" key="2">
    <source>
        <dbReference type="EMBL" id="AGL27058.1"/>
    </source>
</evidence>
<name>R4MDG8_MYCTX</name>
<dbReference type="Proteomes" id="UP000013548">
    <property type="component" value="Chromosome"/>
</dbReference>
<gene>
    <name evidence="2" type="ORF">J113_11020</name>
</gene>
<reference evidence="2 3" key="1">
    <citation type="journal article" date="2013" name="Genome Announc.">
        <title>Whole-Genome Sequences of Four Clinical Isolates of Mycobacterium tuberculosis from Tamil Nadu, South India.</title>
        <authorList>
            <person name="Narayanan S."/>
            <person name="Deshpande U."/>
        </authorList>
    </citation>
    <scope>NUCLEOTIDE SEQUENCE [LARGE SCALE GENOMIC DNA]</scope>
    <source>
        <strain evidence="2 3">CAS/NITR204</strain>
    </source>
</reference>
<sequence>MRHGLPCRSAQDAVPTWPFTAATGRTVPPNQQTPAVPHDRCRDHPGIRRSAQRPIRLRPAIVSLIKSTIPAYARSWSAHTRCWFIDADWTPLHGRELRYHGHTVTGPADPAQQQCTDWAKALFRAVGPQRTPAVYRALSKVLHPDAPTGCPILQQQLNAARTALTNPA</sequence>
<evidence type="ECO:0000256" key="1">
    <source>
        <dbReference type="SAM" id="MobiDB-lite"/>
    </source>
</evidence>
<proteinExistence type="predicted"/>
<evidence type="ECO:0000313" key="3">
    <source>
        <dbReference type="Proteomes" id="UP000013548"/>
    </source>
</evidence>
<organism evidence="2 3">
    <name type="scientific">Mycobacterium tuberculosis CAS/NITR204</name>
    <dbReference type="NCBI Taxonomy" id="1310114"/>
    <lineage>
        <taxon>Bacteria</taxon>
        <taxon>Bacillati</taxon>
        <taxon>Actinomycetota</taxon>
        <taxon>Actinomycetes</taxon>
        <taxon>Mycobacteriales</taxon>
        <taxon>Mycobacteriaceae</taxon>
        <taxon>Mycobacterium</taxon>
        <taxon>Mycobacterium tuberculosis complex</taxon>
    </lineage>
</organism>
<dbReference type="KEGG" id="mtuc:J113_11020"/>
<feature type="compositionally biased region" description="Basic and acidic residues" evidence="1">
    <location>
        <begin position="37"/>
        <end position="46"/>
    </location>
</feature>
<protein>
    <submittedName>
        <fullName evidence="2">PhiRv1 phage protein</fullName>
    </submittedName>
</protein>
<dbReference type="PATRIC" id="fig|1310114.3.peg.2310"/>
<accession>R4MDG8</accession>
<dbReference type="AlphaFoldDB" id="R4MDG8"/>
<dbReference type="EMBL" id="CP005386">
    <property type="protein sequence ID" value="AGL27058.1"/>
    <property type="molecule type" value="Genomic_DNA"/>
</dbReference>